<sequence>MFLNSRNPYSLSLNCLSKLTFSKFCDARKYQVQKKKEIQEKILRFLDEDNEDEGNNEKQFQDLLQYFKISTLYHDYIGSRKAILILINCIANNHYRTPKFFQKIEKLLIEIQGPIKENISSNDIYFSFKNNKRILLFLIQNKILEVDQQFVDRILYDRLKNRHYQSGLAEFLFPEIRPFLRKKDYKSITGNIYFIEQINVQEEANIPLFEEKRSKYENVRKICELIRDDSVDKFVEYVSKNCIQLNGYVQRSIFETNLLLNKKEGATLIEYAAFFGSLQIVNFLRMSGVKIKRSLMKFAIHSNNADIIHLIEDFADKEDISDEDFYQSSFDETLKCHNFNLSQYFMSNFISNPVLDKSVKWLNFEYFPTTINEVVFYYVGENDLCDIFDDSNLKFSFDSRQSANRMNNKTRAKIRKGFSFISGYQDSTQVEPLSYSNSIVGRYNLRNQPYVTKFVISGNAKEFVPNIFTNCPHMEEIVFQKPASLVSLNNGAFYGRSFLKQIEIPASVRKIGNFAFGKCVELRKITFEEDSSLETIGKCCFMQCSALEEIVIPSSVKKIGKNIFEKCASLMHASIPSFLQNEVTKEYLNSPEQTKIDYY</sequence>
<dbReference type="PANTHER" id="PTHR24159:SF5">
    <property type="entry name" value="ANK_REP_REGION DOMAIN-CONTAINING PROTEIN"/>
    <property type="match status" value="1"/>
</dbReference>
<dbReference type="SUPFAM" id="SSF52058">
    <property type="entry name" value="L domain-like"/>
    <property type="match status" value="1"/>
</dbReference>
<accession>A0ABR2HMU8</accession>
<dbReference type="InterPro" id="IPR032675">
    <property type="entry name" value="LRR_dom_sf"/>
</dbReference>
<evidence type="ECO:0008006" key="3">
    <source>
        <dbReference type="Google" id="ProtNLM"/>
    </source>
</evidence>
<dbReference type="InterPro" id="IPR036770">
    <property type="entry name" value="Ankyrin_rpt-contain_sf"/>
</dbReference>
<dbReference type="EMBL" id="JAPFFF010000024">
    <property type="protein sequence ID" value="KAK8850030.1"/>
    <property type="molecule type" value="Genomic_DNA"/>
</dbReference>
<dbReference type="Gene3D" id="3.80.10.10">
    <property type="entry name" value="Ribonuclease Inhibitor"/>
    <property type="match status" value="1"/>
</dbReference>
<dbReference type="InterPro" id="IPR026906">
    <property type="entry name" value="LRR_5"/>
</dbReference>
<dbReference type="Pfam" id="PF13306">
    <property type="entry name" value="LRR_5"/>
    <property type="match status" value="1"/>
</dbReference>
<organism evidence="1 2">
    <name type="scientific">Tritrichomonas musculus</name>
    <dbReference type="NCBI Taxonomy" id="1915356"/>
    <lineage>
        <taxon>Eukaryota</taxon>
        <taxon>Metamonada</taxon>
        <taxon>Parabasalia</taxon>
        <taxon>Tritrichomonadida</taxon>
        <taxon>Tritrichomonadidae</taxon>
        <taxon>Tritrichomonas</taxon>
    </lineage>
</organism>
<protein>
    <recommendedName>
        <fullName evidence="3">DUF3447 domain-containing protein</fullName>
    </recommendedName>
</protein>
<name>A0ABR2HMU8_9EUKA</name>
<evidence type="ECO:0000313" key="2">
    <source>
        <dbReference type="Proteomes" id="UP001470230"/>
    </source>
</evidence>
<dbReference type="Proteomes" id="UP001470230">
    <property type="component" value="Unassembled WGS sequence"/>
</dbReference>
<dbReference type="PANTHER" id="PTHR24159">
    <property type="match status" value="1"/>
</dbReference>
<keyword evidence="2" id="KW-1185">Reference proteome</keyword>
<evidence type="ECO:0000313" key="1">
    <source>
        <dbReference type="EMBL" id="KAK8850030.1"/>
    </source>
</evidence>
<proteinExistence type="predicted"/>
<comment type="caution">
    <text evidence="1">The sequence shown here is derived from an EMBL/GenBank/DDBJ whole genome shotgun (WGS) entry which is preliminary data.</text>
</comment>
<dbReference type="SUPFAM" id="SSF48403">
    <property type="entry name" value="Ankyrin repeat"/>
    <property type="match status" value="1"/>
</dbReference>
<gene>
    <name evidence="1" type="ORF">M9Y10_018141</name>
</gene>
<reference evidence="1 2" key="1">
    <citation type="submission" date="2024-04" db="EMBL/GenBank/DDBJ databases">
        <title>Tritrichomonas musculus Genome.</title>
        <authorList>
            <person name="Alves-Ferreira E."/>
            <person name="Grigg M."/>
            <person name="Lorenzi H."/>
            <person name="Galac M."/>
        </authorList>
    </citation>
    <scope>NUCLEOTIDE SEQUENCE [LARGE SCALE GENOMIC DNA]</scope>
    <source>
        <strain evidence="1 2">EAF2021</strain>
    </source>
</reference>